<organism evidence="3 4">
    <name type="scientific">Humicola insolens</name>
    <name type="common">Soft-rot fungus</name>
    <dbReference type="NCBI Taxonomy" id="85995"/>
    <lineage>
        <taxon>Eukaryota</taxon>
        <taxon>Fungi</taxon>
        <taxon>Dikarya</taxon>
        <taxon>Ascomycota</taxon>
        <taxon>Pezizomycotina</taxon>
        <taxon>Sordariomycetes</taxon>
        <taxon>Sordariomycetidae</taxon>
        <taxon>Sordariales</taxon>
        <taxon>Chaetomiaceae</taxon>
        <taxon>Mycothermus</taxon>
    </lineage>
</organism>
<sequence length="1016" mass="110635">MAASHHTLQPPCRLAPVPAPPSVKGLEDIPPIRAQFFYASHIPIDDPLAPATIVASSDARQAKLPLRPFSPADNAALERAWLSLSSDRARYNHDYARRPSSPSPALEREVVEKVAAIVTSLAAKHKEKHDREGPAPPPAPDGLSSGLTTAKTPRETASVPVCCSELELDASAELRREFCALTRRKLPALDQDRVLEAVMGQLARLRMEAETAARSATPSEMAGLVAPTPGRALAQLGTSLGSRVPTPPVDGPPLASSLPTGGLGLTRPPPLDDGISGKPFVRVEPSSRSNRSSGVATPDDKDRTPRSILRGRARGDSQASKRGRPALQDRLEDSVEVPVGISRLHMVSLPVLQMKPIYWSPVNDIATVLRATWFYRDTMVPVEPSVANQLEAGYRELRPWTETWSDELKSALDVGALGEEKISHRLWPEDTDKTFKTKDGLPPEPLLSSDPFCAARCFRGEAAAEGSLEPVHSELDTALPPPEARTYAKAHVIYKDATTAFLLKPSQKPSAYYGRRPLSKIMKGITVGLPVVRGFDRAAWERVHDKRAAARNQAAAPMVSPAELRQTAEQGVCPGCELDKDRGQVTDLVLVAHGIGQKLSERVESFHFTHAVNGLRRAVNIELESPTVKSVLRPGQNGIMVLPVNWRHLVNFEDDGSSGAHDEDPKATYAPDGFTLKDIEPPTIPAIRSMISDVMFDIPFYMSHLKPKMIAALVSEANRVYRLWCRNNPGFAEKGRVHLIAHSLGSAMAIEVLSKQPTRVPRPLDLSTPAPDTRFFEFDVTNLFLLGSPAGFFLLLERGGLVPRRGRLKPGADAADTVAKDVVGDVGMFGCLAVDNIYNILAKEDPIAYLLNGTIDPLYAASLRTAYVPSINTSFFKSVSDTVMRGLTGAPVAEPAGPAALTSGDEDAYSHPPNKKPLARLPSQLELEVHDFTREEIAEKKAFLLNDNGQIDYFLRSGGGPLEIQYLNMLSAHTSYWTNQDLVRMLCLEIGRVPGRQHALASMRAVKKGKRRFGDV</sequence>
<accession>A0ABR3VLF7</accession>
<name>A0ABR3VLF7_HUMIN</name>
<dbReference type="PROSITE" id="PS51043">
    <property type="entry name" value="DDHD"/>
    <property type="match status" value="1"/>
</dbReference>
<evidence type="ECO:0000256" key="1">
    <source>
        <dbReference type="SAM" id="MobiDB-lite"/>
    </source>
</evidence>
<dbReference type="PANTHER" id="PTHR23509:SF6">
    <property type="entry name" value="PHOSPHOLIPASE C1020.13C-RELATED"/>
    <property type="match status" value="1"/>
</dbReference>
<feature type="domain" description="DDHD" evidence="2">
    <location>
        <begin position="776"/>
        <end position="992"/>
    </location>
</feature>
<dbReference type="InterPro" id="IPR058055">
    <property type="entry name" value="PA-PLA1"/>
</dbReference>
<dbReference type="InterPro" id="IPR029058">
    <property type="entry name" value="AB_hydrolase_fold"/>
</dbReference>
<dbReference type="PANTHER" id="PTHR23509">
    <property type="entry name" value="PA-PL1 PHOSPHOLIPASE FAMILY"/>
    <property type="match status" value="1"/>
</dbReference>
<proteinExistence type="predicted"/>
<evidence type="ECO:0000259" key="2">
    <source>
        <dbReference type="PROSITE" id="PS51043"/>
    </source>
</evidence>
<feature type="region of interest" description="Disordered" evidence="1">
    <location>
        <begin position="122"/>
        <end position="158"/>
    </location>
</feature>
<evidence type="ECO:0000313" key="3">
    <source>
        <dbReference type="EMBL" id="KAL1842586.1"/>
    </source>
</evidence>
<dbReference type="SMART" id="SM01127">
    <property type="entry name" value="DDHD"/>
    <property type="match status" value="1"/>
</dbReference>
<dbReference type="Proteomes" id="UP001583172">
    <property type="component" value="Unassembled WGS sequence"/>
</dbReference>
<protein>
    <recommendedName>
        <fullName evidence="2">DDHD domain-containing protein</fullName>
    </recommendedName>
</protein>
<keyword evidence="4" id="KW-1185">Reference proteome</keyword>
<dbReference type="SUPFAM" id="SSF53474">
    <property type="entry name" value="alpha/beta-Hydrolases"/>
    <property type="match status" value="2"/>
</dbReference>
<reference evidence="3 4" key="1">
    <citation type="journal article" date="2024" name="Commun. Biol.">
        <title>Comparative genomic analysis of thermophilic fungi reveals convergent evolutionary adaptations and gene losses.</title>
        <authorList>
            <person name="Steindorff A.S."/>
            <person name="Aguilar-Pontes M.V."/>
            <person name="Robinson A.J."/>
            <person name="Andreopoulos B."/>
            <person name="LaButti K."/>
            <person name="Kuo A."/>
            <person name="Mondo S."/>
            <person name="Riley R."/>
            <person name="Otillar R."/>
            <person name="Haridas S."/>
            <person name="Lipzen A."/>
            <person name="Grimwood J."/>
            <person name="Schmutz J."/>
            <person name="Clum A."/>
            <person name="Reid I.D."/>
            <person name="Moisan M.C."/>
            <person name="Butler G."/>
            <person name="Nguyen T.T.M."/>
            <person name="Dewar K."/>
            <person name="Conant G."/>
            <person name="Drula E."/>
            <person name="Henrissat B."/>
            <person name="Hansel C."/>
            <person name="Singer S."/>
            <person name="Hutchinson M.I."/>
            <person name="de Vries R.P."/>
            <person name="Natvig D.O."/>
            <person name="Powell A.J."/>
            <person name="Tsang A."/>
            <person name="Grigoriev I.V."/>
        </authorList>
    </citation>
    <scope>NUCLEOTIDE SEQUENCE [LARGE SCALE GENOMIC DNA]</scope>
    <source>
        <strain evidence="3 4">CBS 620.91</strain>
    </source>
</reference>
<evidence type="ECO:0000313" key="4">
    <source>
        <dbReference type="Proteomes" id="UP001583172"/>
    </source>
</evidence>
<dbReference type="EMBL" id="JAZGSY010000038">
    <property type="protein sequence ID" value="KAL1842586.1"/>
    <property type="molecule type" value="Genomic_DNA"/>
</dbReference>
<comment type="caution">
    <text evidence="3">The sequence shown here is derived from an EMBL/GenBank/DDBJ whole genome shotgun (WGS) entry which is preliminary data.</text>
</comment>
<dbReference type="Pfam" id="PF02862">
    <property type="entry name" value="DDHD"/>
    <property type="match status" value="2"/>
</dbReference>
<feature type="compositionally biased region" description="Polar residues" evidence="1">
    <location>
        <begin position="286"/>
        <end position="295"/>
    </location>
</feature>
<feature type="region of interest" description="Disordered" evidence="1">
    <location>
        <begin position="895"/>
        <end position="917"/>
    </location>
</feature>
<feature type="region of interest" description="Disordered" evidence="1">
    <location>
        <begin position="238"/>
        <end position="329"/>
    </location>
</feature>
<gene>
    <name evidence="3" type="ORF">VTJ49DRAFT_4766</name>
</gene>
<dbReference type="InterPro" id="IPR004177">
    <property type="entry name" value="DDHD_dom"/>
</dbReference>